<gene>
    <name evidence="4" type="ORF">EVJ48_07440</name>
</gene>
<dbReference type="InterPro" id="IPR045039">
    <property type="entry name" value="NSI-like"/>
</dbReference>
<feature type="domain" description="N-acetyltransferase" evidence="3">
    <location>
        <begin position="38"/>
        <end position="199"/>
    </location>
</feature>
<dbReference type="InterPro" id="IPR016181">
    <property type="entry name" value="Acyl_CoA_acyltransferase"/>
</dbReference>
<dbReference type="Pfam" id="PF00583">
    <property type="entry name" value="Acetyltransf_1"/>
    <property type="match status" value="1"/>
</dbReference>
<dbReference type="PANTHER" id="PTHR43626:SF4">
    <property type="entry name" value="GCN5-RELATED N-ACETYLTRANSFERASE 2, CHLOROPLASTIC"/>
    <property type="match status" value="1"/>
</dbReference>
<evidence type="ECO:0000256" key="2">
    <source>
        <dbReference type="ARBA" id="ARBA00023315"/>
    </source>
</evidence>
<dbReference type="Proteomes" id="UP000322454">
    <property type="component" value="Unassembled WGS sequence"/>
</dbReference>
<sequence>MEAETEEGLTVESKGGRVKNQKIDKEGVVGKGVKTVKVVLRKALMCDVKSLYKLFSEYSKAGEMLPRSMSDIYTHLRDFYIAEIECETETGNEILNGNYSEKGSSGCEPEVIGACALAIVWENLAEIRSLAVKRPYTRKLIGTELIKKCIEEAKFFKITNIFALTYKPQFFQKSGFNVIDKSELPHKIWSDCINCVKFPDCDETAVMLKI</sequence>
<protein>
    <submittedName>
        <fullName evidence="4">GNAT family N-acetyltransferase</fullName>
    </submittedName>
</protein>
<dbReference type="EMBL" id="SHMQ01000021">
    <property type="protein sequence ID" value="RZV38268.1"/>
    <property type="molecule type" value="Genomic_DNA"/>
</dbReference>
<evidence type="ECO:0000313" key="5">
    <source>
        <dbReference type="Proteomes" id="UP000322454"/>
    </source>
</evidence>
<dbReference type="GO" id="GO:0005737">
    <property type="term" value="C:cytoplasm"/>
    <property type="evidence" value="ECO:0007669"/>
    <property type="project" value="TreeGrafter"/>
</dbReference>
<evidence type="ECO:0000313" key="4">
    <source>
        <dbReference type="EMBL" id="RZV38268.1"/>
    </source>
</evidence>
<proteinExistence type="predicted"/>
<keyword evidence="1" id="KW-0808">Transferase</keyword>
<keyword evidence="2" id="KW-0012">Acyltransferase</keyword>
<dbReference type="SUPFAM" id="SSF55729">
    <property type="entry name" value="Acyl-CoA N-acyltransferases (Nat)"/>
    <property type="match status" value="1"/>
</dbReference>
<evidence type="ECO:0000256" key="1">
    <source>
        <dbReference type="ARBA" id="ARBA00022679"/>
    </source>
</evidence>
<comment type="caution">
    <text evidence="4">The sequence shown here is derived from an EMBL/GenBank/DDBJ whole genome shotgun (WGS) entry which is preliminary data.</text>
</comment>
<evidence type="ECO:0000259" key="3">
    <source>
        <dbReference type="PROSITE" id="PS51186"/>
    </source>
</evidence>
<dbReference type="InterPro" id="IPR000182">
    <property type="entry name" value="GNAT_dom"/>
</dbReference>
<dbReference type="Gene3D" id="3.40.630.30">
    <property type="match status" value="1"/>
</dbReference>
<dbReference type="PANTHER" id="PTHR43626">
    <property type="entry name" value="ACYL-COA N-ACYLTRANSFERASE"/>
    <property type="match status" value="1"/>
</dbReference>
<dbReference type="AlphaFoldDB" id="A0A520XAW5"/>
<dbReference type="PROSITE" id="PS51186">
    <property type="entry name" value="GNAT"/>
    <property type="match status" value="1"/>
</dbReference>
<accession>A0A520XAW5</accession>
<dbReference type="GO" id="GO:0008080">
    <property type="term" value="F:N-acetyltransferase activity"/>
    <property type="evidence" value="ECO:0007669"/>
    <property type="project" value="InterPro"/>
</dbReference>
<name>A0A520XAW5_9DELT</name>
<dbReference type="CDD" id="cd04301">
    <property type="entry name" value="NAT_SF"/>
    <property type="match status" value="1"/>
</dbReference>
<organism evidence="4 5">
    <name type="scientific">Candidatus Acidulodesulfobacterium acidiphilum</name>
    <dbReference type="NCBI Taxonomy" id="2597224"/>
    <lineage>
        <taxon>Bacteria</taxon>
        <taxon>Deltaproteobacteria</taxon>
        <taxon>Candidatus Acidulodesulfobacterales</taxon>
        <taxon>Candidatus Acidulodesulfobacterium</taxon>
    </lineage>
</organism>
<reference evidence="4 5" key="1">
    <citation type="submission" date="2019-01" db="EMBL/GenBank/DDBJ databases">
        <title>Insights into ecological role of a new deltaproteobacterial order Candidatus Sinidesulfobacterales (Sva0485) by metagenomics and metatranscriptomics.</title>
        <authorList>
            <person name="Tan S."/>
            <person name="Liu J."/>
            <person name="Fang Y."/>
            <person name="Hedlund B."/>
            <person name="Lian Z.-H."/>
            <person name="Huang L.-Y."/>
            <person name="Li J.-T."/>
            <person name="Huang L.-N."/>
            <person name="Li W.-J."/>
            <person name="Jiang H.-C."/>
            <person name="Dong H.-L."/>
            <person name="Shu W.-S."/>
        </authorList>
    </citation>
    <scope>NUCLEOTIDE SEQUENCE [LARGE SCALE GENOMIC DNA]</scope>
    <source>
        <strain evidence="4">AP4</strain>
    </source>
</reference>